<organism evidence="1 2">
    <name type="scientific">Leucogyrophana mollusca</name>
    <dbReference type="NCBI Taxonomy" id="85980"/>
    <lineage>
        <taxon>Eukaryota</taxon>
        <taxon>Fungi</taxon>
        <taxon>Dikarya</taxon>
        <taxon>Basidiomycota</taxon>
        <taxon>Agaricomycotina</taxon>
        <taxon>Agaricomycetes</taxon>
        <taxon>Agaricomycetidae</taxon>
        <taxon>Boletales</taxon>
        <taxon>Boletales incertae sedis</taxon>
        <taxon>Leucogyrophana</taxon>
    </lineage>
</organism>
<accession>A0ACB8B8A2</accession>
<reference evidence="1" key="1">
    <citation type="journal article" date="2021" name="New Phytol.">
        <title>Evolutionary innovations through gain and loss of genes in the ectomycorrhizal Boletales.</title>
        <authorList>
            <person name="Wu G."/>
            <person name="Miyauchi S."/>
            <person name="Morin E."/>
            <person name="Kuo A."/>
            <person name="Drula E."/>
            <person name="Varga T."/>
            <person name="Kohler A."/>
            <person name="Feng B."/>
            <person name="Cao Y."/>
            <person name="Lipzen A."/>
            <person name="Daum C."/>
            <person name="Hundley H."/>
            <person name="Pangilinan J."/>
            <person name="Johnson J."/>
            <person name="Barry K."/>
            <person name="LaButti K."/>
            <person name="Ng V."/>
            <person name="Ahrendt S."/>
            <person name="Min B."/>
            <person name="Choi I.G."/>
            <person name="Park H."/>
            <person name="Plett J.M."/>
            <person name="Magnuson J."/>
            <person name="Spatafora J.W."/>
            <person name="Nagy L.G."/>
            <person name="Henrissat B."/>
            <person name="Grigoriev I.V."/>
            <person name="Yang Z.L."/>
            <person name="Xu J."/>
            <person name="Martin F.M."/>
        </authorList>
    </citation>
    <scope>NUCLEOTIDE SEQUENCE</scope>
    <source>
        <strain evidence="1">KUC20120723A-06</strain>
    </source>
</reference>
<gene>
    <name evidence="1" type="ORF">BV22DRAFT_1018462</name>
</gene>
<evidence type="ECO:0000313" key="1">
    <source>
        <dbReference type="EMBL" id="KAH7921892.1"/>
    </source>
</evidence>
<dbReference type="Proteomes" id="UP000790709">
    <property type="component" value="Unassembled WGS sequence"/>
</dbReference>
<name>A0ACB8B8A2_9AGAM</name>
<protein>
    <submittedName>
        <fullName evidence="1">Uncharacterized protein</fullName>
    </submittedName>
</protein>
<proteinExistence type="predicted"/>
<sequence length="263" mass="28649">MPDSERQYVDLLFRASKKYASWDPELAVEVGDWGRITAGRPGWAFWRRQRGTFLKEGNIYTDKIAEKYGIPAPKEYGVEATEGVTWVASQNAQELDISGSAGGQTPVLANCSIKAGFQFSSGSGAVLAMNNDTITTIDPAGCLRRLLDDETLRDCVVVSEVHRCSSYARYLSSPNTKSITMGLSVEPPVSGVASAKADVKWVRSTTTGNFKSKVDKSEARVFYPLFRLVSLKETATAVGLRGSWDGDIPPLPDAQPPWMDGEA</sequence>
<keyword evidence="2" id="KW-1185">Reference proteome</keyword>
<comment type="caution">
    <text evidence="1">The sequence shown here is derived from an EMBL/GenBank/DDBJ whole genome shotgun (WGS) entry which is preliminary data.</text>
</comment>
<dbReference type="EMBL" id="MU266507">
    <property type="protein sequence ID" value="KAH7921892.1"/>
    <property type="molecule type" value="Genomic_DNA"/>
</dbReference>
<evidence type="ECO:0000313" key="2">
    <source>
        <dbReference type="Proteomes" id="UP000790709"/>
    </source>
</evidence>